<protein>
    <submittedName>
        <fullName evidence="1">Uncharacterized protein</fullName>
    </submittedName>
</protein>
<name>A0ABV3HJA9_9ACTN</name>
<accession>A0ABV3HJA9</accession>
<evidence type="ECO:0000313" key="2">
    <source>
        <dbReference type="Proteomes" id="UP001552427"/>
    </source>
</evidence>
<dbReference type="Proteomes" id="UP001552427">
    <property type="component" value="Unassembled WGS sequence"/>
</dbReference>
<evidence type="ECO:0000313" key="1">
    <source>
        <dbReference type="EMBL" id="MEV4292394.1"/>
    </source>
</evidence>
<comment type="caution">
    <text evidence="1">The sequence shown here is derived from an EMBL/GenBank/DDBJ whole genome shotgun (WGS) entry which is preliminary data.</text>
</comment>
<dbReference type="RefSeq" id="WP_364462413.1">
    <property type="nucleotide sequence ID" value="NZ_JBFARM010000018.1"/>
</dbReference>
<reference evidence="1 2" key="1">
    <citation type="submission" date="2024-06" db="EMBL/GenBank/DDBJ databases">
        <title>The Natural Products Discovery Center: Release of the First 8490 Sequenced Strains for Exploring Actinobacteria Biosynthetic Diversity.</title>
        <authorList>
            <person name="Kalkreuter E."/>
            <person name="Kautsar S.A."/>
            <person name="Yang D."/>
            <person name="Bader C.D."/>
            <person name="Teijaro C.N."/>
            <person name="Fluegel L."/>
            <person name="Davis C.M."/>
            <person name="Simpson J.R."/>
            <person name="Lauterbach L."/>
            <person name="Steele A.D."/>
            <person name="Gui C."/>
            <person name="Meng S."/>
            <person name="Li G."/>
            <person name="Viehrig K."/>
            <person name="Ye F."/>
            <person name="Su P."/>
            <person name="Kiefer A.F."/>
            <person name="Nichols A."/>
            <person name="Cepeda A.J."/>
            <person name="Yan W."/>
            <person name="Fan B."/>
            <person name="Jiang Y."/>
            <person name="Adhikari A."/>
            <person name="Zheng C.-J."/>
            <person name="Schuster L."/>
            <person name="Cowan T.M."/>
            <person name="Smanski M.J."/>
            <person name="Chevrette M.G."/>
            <person name="De Carvalho L.P.S."/>
            <person name="Shen B."/>
        </authorList>
    </citation>
    <scope>NUCLEOTIDE SEQUENCE [LARGE SCALE GENOMIC DNA]</scope>
    <source>
        <strain evidence="1 2">NPDC049574</strain>
    </source>
</reference>
<organism evidence="1 2">
    <name type="scientific">Nonomuraea bangladeshensis</name>
    <dbReference type="NCBI Taxonomy" id="404385"/>
    <lineage>
        <taxon>Bacteria</taxon>
        <taxon>Bacillati</taxon>
        <taxon>Actinomycetota</taxon>
        <taxon>Actinomycetes</taxon>
        <taxon>Streptosporangiales</taxon>
        <taxon>Streptosporangiaceae</taxon>
        <taxon>Nonomuraea</taxon>
    </lineage>
</organism>
<proteinExistence type="predicted"/>
<sequence length="47" mass="5485">MPAWTMNGLPAEAVRSMFRSPVLRAVRTFLARRFARAERRTFRHVPA</sequence>
<keyword evidence="2" id="KW-1185">Reference proteome</keyword>
<gene>
    <name evidence="1" type="ORF">AB0K40_43385</name>
</gene>
<dbReference type="EMBL" id="JBFARM010000018">
    <property type="protein sequence ID" value="MEV4292394.1"/>
    <property type="molecule type" value="Genomic_DNA"/>
</dbReference>